<evidence type="ECO:0000313" key="2">
    <source>
        <dbReference type="Proteomes" id="UP001432059"/>
    </source>
</evidence>
<dbReference type="KEGG" id="bpor:BPO_0045"/>
<evidence type="ECO:0000313" key="1">
    <source>
        <dbReference type="EMBL" id="WOC50692.1"/>
    </source>
</evidence>
<protein>
    <submittedName>
        <fullName evidence="1">Uncharacterized protein</fullName>
    </submittedName>
</protein>
<dbReference type="Proteomes" id="UP001432059">
    <property type="component" value="Chromosome"/>
</dbReference>
<dbReference type="EMBL" id="CP136426">
    <property type="protein sequence ID" value="WOC50692.1"/>
    <property type="molecule type" value="Genomic_DNA"/>
</dbReference>
<dbReference type="RefSeq" id="WP_327984413.1">
    <property type="nucleotide sequence ID" value="NZ_CP136426.1"/>
</dbReference>
<keyword evidence="2" id="KW-1185">Reference proteome</keyword>
<dbReference type="AlphaFoldDB" id="A0AAU0F056"/>
<sequence length="64" mass="7467">MELLAGMEVLFAHISEQIAHILMLLAGQEVLSAHISERIAKIYRVYRLWLTAYRPLLKKMIFIL</sequence>
<organism evidence="1 2">
    <name type="scientific">Bergeyella porcorum</name>
    <dbReference type="NCBI Taxonomy" id="1735111"/>
    <lineage>
        <taxon>Bacteria</taxon>
        <taxon>Pseudomonadati</taxon>
        <taxon>Bacteroidota</taxon>
        <taxon>Flavobacteriia</taxon>
        <taxon>Flavobacteriales</taxon>
        <taxon>Weeksellaceae</taxon>
        <taxon>Bergeyella</taxon>
    </lineage>
</organism>
<accession>A0AAU0F056</accession>
<name>A0AAU0F056_9FLAO</name>
<gene>
    <name evidence="1" type="ORF">BPO_0045</name>
</gene>
<proteinExistence type="predicted"/>
<reference evidence="1" key="1">
    <citation type="submission" date="2023-10" db="EMBL/GenBank/DDBJ databases">
        <title>Characterization and whole genome sequencing of a novel strain of Bergeyella porcorum QD2021 isolated from pig.</title>
        <authorList>
            <person name="Liu G."/>
            <person name="Chen C."/>
            <person name="Han X."/>
        </authorList>
    </citation>
    <scope>NUCLEOTIDE SEQUENCE</scope>
    <source>
        <strain evidence="1">QD2021</strain>
    </source>
</reference>